<protein>
    <submittedName>
        <fullName evidence="2">Uncharacterized protein</fullName>
    </submittedName>
</protein>
<feature type="signal peptide" evidence="1">
    <location>
        <begin position="1"/>
        <end position="21"/>
    </location>
</feature>
<dbReference type="AlphaFoldDB" id="A0A429Y7B0"/>
<keyword evidence="3" id="KW-1185">Reference proteome</keyword>
<dbReference type="Proteomes" id="UP000287156">
    <property type="component" value="Unassembled WGS sequence"/>
</dbReference>
<evidence type="ECO:0000313" key="2">
    <source>
        <dbReference type="EMBL" id="RST77316.1"/>
    </source>
</evidence>
<gene>
    <name evidence="2" type="ORF">D4T97_002155</name>
</gene>
<reference evidence="2" key="1">
    <citation type="submission" date="2018-12" db="EMBL/GenBank/DDBJ databases">
        <authorList>
            <person name="Sun L."/>
            <person name="Chen Z."/>
        </authorList>
    </citation>
    <scope>NUCLEOTIDE SEQUENCE [LARGE SCALE GENOMIC DNA]</scope>
    <source>
        <strain evidence="2">3-2-2</strain>
    </source>
</reference>
<accession>A0A429Y7B0</accession>
<dbReference type="OrthoDB" id="2868333at2"/>
<name>A0A429Y7B0_9BACI</name>
<comment type="caution">
    <text evidence="2">The sequence shown here is derived from an EMBL/GenBank/DDBJ whole genome shotgun (WGS) entry which is preliminary data.</text>
</comment>
<evidence type="ECO:0000256" key="1">
    <source>
        <dbReference type="SAM" id="SignalP"/>
    </source>
</evidence>
<dbReference type="EMBL" id="QYTV02000001">
    <property type="protein sequence ID" value="RST77316.1"/>
    <property type="molecule type" value="Genomic_DNA"/>
</dbReference>
<evidence type="ECO:0000313" key="3">
    <source>
        <dbReference type="Proteomes" id="UP000287156"/>
    </source>
</evidence>
<organism evidence="2 3">
    <name type="scientific">Siminovitchia acidinfaciens</name>
    <dbReference type="NCBI Taxonomy" id="2321395"/>
    <lineage>
        <taxon>Bacteria</taxon>
        <taxon>Bacillati</taxon>
        <taxon>Bacillota</taxon>
        <taxon>Bacilli</taxon>
        <taxon>Bacillales</taxon>
        <taxon>Bacillaceae</taxon>
        <taxon>Siminovitchia</taxon>
    </lineage>
</organism>
<proteinExistence type="predicted"/>
<keyword evidence="1" id="KW-0732">Signal</keyword>
<dbReference type="RefSeq" id="WP_126047199.1">
    <property type="nucleotide sequence ID" value="NZ_QYTV02000001.1"/>
</dbReference>
<sequence>MIKKVLLTSVLFLSFASPSFAHYCYVEKKPSGAGAVTLEELEAAKVNPNGKPIIKGAFLQMDFLPEGTTDLNGTPVTSDVFIRKTLPEGAIATNGKERGVKHYVIPDGD</sequence>
<feature type="chain" id="PRO_5019022963" evidence="1">
    <location>
        <begin position="22"/>
        <end position="109"/>
    </location>
</feature>